<gene>
    <name evidence="1" type="ORF">BDP27DRAFT_1408977</name>
</gene>
<dbReference type="EMBL" id="JADNRY010000483">
    <property type="protein sequence ID" value="KAF9048387.1"/>
    <property type="molecule type" value="Genomic_DNA"/>
</dbReference>
<dbReference type="Proteomes" id="UP000772434">
    <property type="component" value="Unassembled WGS sequence"/>
</dbReference>
<dbReference type="AlphaFoldDB" id="A0A9P5TVU7"/>
<sequence>MSMGVSFIKPFNRASPHVERNTGTPYLHLYKHVPAAKPVKSITDRLWSTLQVSKVIKSTNNTGGDEGFLVIGWYTRILRTLMSPLFAKSVSAENFAKRLEGYTISGVQEKETGCSHQVQAEYAKGAIKQPNKNTTAPNQTIDMFKTVALTWVTKLRQLLELSREKPSWGVRVYEGTRQTLALARIVISSPRPNSGPSYDIQLRNPHSGAK</sequence>
<proteinExistence type="predicted"/>
<accession>A0A9P5TVU7</accession>
<evidence type="ECO:0000313" key="1">
    <source>
        <dbReference type="EMBL" id="KAF9048387.1"/>
    </source>
</evidence>
<name>A0A9P5TVU7_9AGAR</name>
<organism evidence="1 2">
    <name type="scientific">Rhodocollybia butyracea</name>
    <dbReference type="NCBI Taxonomy" id="206335"/>
    <lineage>
        <taxon>Eukaryota</taxon>
        <taxon>Fungi</taxon>
        <taxon>Dikarya</taxon>
        <taxon>Basidiomycota</taxon>
        <taxon>Agaricomycotina</taxon>
        <taxon>Agaricomycetes</taxon>
        <taxon>Agaricomycetidae</taxon>
        <taxon>Agaricales</taxon>
        <taxon>Marasmiineae</taxon>
        <taxon>Omphalotaceae</taxon>
        <taxon>Rhodocollybia</taxon>
    </lineage>
</organism>
<keyword evidence="2" id="KW-1185">Reference proteome</keyword>
<protein>
    <submittedName>
        <fullName evidence="1">Uncharacterized protein</fullName>
    </submittedName>
</protein>
<evidence type="ECO:0000313" key="2">
    <source>
        <dbReference type="Proteomes" id="UP000772434"/>
    </source>
</evidence>
<comment type="caution">
    <text evidence="1">The sequence shown here is derived from an EMBL/GenBank/DDBJ whole genome shotgun (WGS) entry which is preliminary data.</text>
</comment>
<reference evidence="1" key="1">
    <citation type="submission" date="2020-11" db="EMBL/GenBank/DDBJ databases">
        <authorList>
            <consortium name="DOE Joint Genome Institute"/>
            <person name="Ahrendt S."/>
            <person name="Riley R."/>
            <person name="Andreopoulos W."/>
            <person name="Labutti K."/>
            <person name="Pangilinan J."/>
            <person name="Ruiz-Duenas F.J."/>
            <person name="Barrasa J.M."/>
            <person name="Sanchez-Garcia M."/>
            <person name="Camarero S."/>
            <person name="Miyauchi S."/>
            <person name="Serrano A."/>
            <person name="Linde D."/>
            <person name="Babiker R."/>
            <person name="Drula E."/>
            <person name="Ayuso-Fernandez I."/>
            <person name="Pacheco R."/>
            <person name="Padilla G."/>
            <person name="Ferreira P."/>
            <person name="Barriuso J."/>
            <person name="Kellner H."/>
            <person name="Castanera R."/>
            <person name="Alfaro M."/>
            <person name="Ramirez L."/>
            <person name="Pisabarro A.G."/>
            <person name="Kuo A."/>
            <person name="Tritt A."/>
            <person name="Lipzen A."/>
            <person name="He G."/>
            <person name="Yan M."/>
            <person name="Ng V."/>
            <person name="Cullen D."/>
            <person name="Martin F."/>
            <person name="Rosso M.-N."/>
            <person name="Henrissat B."/>
            <person name="Hibbett D."/>
            <person name="Martinez A.T."/>
            <person name="Grigoriev I.V."/>
        </authorList>
    </citation>
    <scope>NUCLEOTIDE SEQUENCE</scope>
    <source>
        <strain evidence="1">AH 40177</strain>
    </source>
</reference>